<sequence>MPIPPSDGGYVQYFGEFRGHLHKIMTYDPLDVEFDIWELKTDCSRWFIRYHVNLDAVIAAFQGIAWNLRFLKFSVLCVARAEKEEESTLVLFVAGKAISFSLNNDISKKLCDLVPCDKNEQYALDYQCWDTFQYIETLFHV</sequence>
<dbReference type="EMBL" id="JBBPBK010000004">
    <property type="protein sequence ID" value="KAK9286931.1"/>
    <property type="molecule type" value="Genomic_DNA"/>
</dbReference>
<reference evidence="1 2" key="1">
    <citation type="journal article" date="2024" name="Plant J.">
        <title>Genome sequences and population genomics reveal climatic adaptation and genomic divergence between two closely related sweetgum species.</title>
        <authorList>
            <person name="Xu W.Q."/>
            <person name="Ren C.Q."/>
            <person name="Zhang X.Y."/>
            <person name="Comes H.P."/>
            <person name="Liu X.H."/>
            <person name="Li Y.G."/>
            <person name="Kettle C.J."/>
            <person name="Jalonen R."/>
            <person name="Gaisberger H."/>
            <person name="Ma Y.Z."/>
            <person name="Qiu Y.X."/>
        </authorList>
    </citation>
    <scope>NUCLEOTIDE SEQUENCE [LARGE SCALE GENOMIC DNA]</scope>
    <source>
        <strain evidence="1">Hangzhou</strain>
    </source>
</reference>
<evidence type="ECO:0000313" key="2">
    <source>
        <dbReference type="Proteomes" id="UP001415857"/>
    </source>
</evidence>
<dbReference type="Proteomes" id="UP001415857">
    <property type="component" value="Unassembled WGS sequence"/>
</dbReference>
<name>A0AAP0X2G4_LIQFO</name>
<proteinExistence type="predicted"/>
<keyword evidence="2" id="KW-1185">Reference proteome</keyword>
<gene>
    <name evidence="1" type="ORF">L1049_015339</name>
</gene>
<protein>
    <submittedName>
        <fullName evidence="1">Uncharacterized protein</fullName>
    </submittedName>
</protein>
<accession>A0AAP0X2G4</accession>
<organism evidence="1 2">
    <name type="scientific">Liquidambar formosana</name>
    <name type="common">Formosan gum</name>
    <dbReference type="NCBI Taxonomy" id="63359"/>
    <lineage>
        <taxon>Eukaryota</taxon>
        <taxon>Viridiplantae</taxon>
        <taxon>Streptophyta</taxon>
        <taxon>Embryophyta</taxon>
        <taxon>Tracheophyta</taxon>
        <taxon>Spermatophyta</taxon>
        <taxon>Magnoliopsida</taxon>
        <taxon>eudicotyledons</taxon>
        <taxon>Gunneridae</taxon>
        <taxon>Pentapetalae</taxon>
        <taxon>Saxifragales</taxon>
        <taxon>Altingiaceae</taxon>
        <taxon>Liquidambar</taxon>
    </lineage>
</organism>
<evidence type="ECO:0000313" key="1">
    <source>
        <dbReference type="EMBL" id="KAK9286931.1"/>
    </source>
</evidence>
<comment type="caution">
    <text evidence="1">The sequence shown here is derived from an EMBL/GenBank/DDBJ whole genome shotgun (WGS) entry which is preliminary data.</text>
</comment>
<dbReference type="AlphaFoldDB" id="A0AAP0X2G4"/>